<keyword evidence="3" id="KW-1185">Reference proteome</keyword>
<feature type="domain" description="Bifunctional inhibitor/plant lipid transfer protein/seed storage helical" evidence="1">
    <location>
        <begin position="34"/>
        <end position="99"/>
    </location>
</feature>
<evidence type="ECO:0000313" key="2">
    <source>
        <dbReference type="EMBL" id="KJB81319.1"/>
    </source>
</evidence>
<protein>
    <recommendedName>
        <fullName evidence="1">Bifunctional inhibitor/plant lipid transfer protein/seed storage helical domain-containing protein</fullName>
    </recommendedName>
</protein>
<dbReference type="Gene3D" id="1.10.110.10">
    <property type="entry name" value="Plant lipid-transfer and hydrophobic proteins"/>
    <property type="match status" value="1"/>
</dbReference>
<accession>A0A0D2VF24</accession>
<dbReference type="PANTHER" id="PTHR33286:SF23">
    <property type="entry name" value="BIFUNCTIONAL INHIBITOR_PLANT LIPID TRANSFER PROTEIN_SEED STORAGE HELICAL DOMAIN-CONTAINING PROTEIN"/>
    <property type="match status" value="1"/>
</dbReference>
<proteinExistence type="predicted"/>
<reference evidence="2 3" key="1">
    <citation type="journal article" date="2012" name="Nature">
        <title>Repeated polyploidization of Gossypium genomes and the evolution of spinnable cotton fibres.</title>
        <authorList>
            <person name="Paterson A.H."/>
            <person name="Wendel J.F."/>
            <person name="Gundlach H."/>
            <person name="Guo H."/>
            <person name="Jenkins J."/>
            <person name="Jin D."/>
            <person name="Llewellyn D."/>
            <person name="Showmaker K.C."/>
            <person name="Shu S."/>
            <person name="Udall J."/>
            <person name="Yoo M.J."/>
            <person name="Byers R."/>
            <person name="Chen W."/>
            <person name="Doron-Faigenboim A."/>
            <person name="Duke M.V."/>
            <person name="Gong L."/>
            <person name="Grimwood J."/>
            <person name="Grover C."/>
            <person name="Grupp K."/>
            <person name="Hu G."/>
            <person name="Lee T.H."/>
            <person name="Li J."/>
            <person name="Lin L."/>
            <person name="Liu T."/>
            <person name="Marler B.S."/>
            <person name="Page J.T."/>
            <person name="Roberts A.W."/>
            <person name="Romanel E."/>
            <person name="Sanders W.S."/>
            <person name="Szadkowski E."/>
            <person name="Tan X."/>
            <person name="Tang H."/>
            <person name="Xu C."/>
            <person name="Wang J."/>
            <person name="Wang Z."/>
            <person name="Zhang D."/>
            <person name="Zhang L."/>
            <person name="Ashrafi H."/>
            <person name="Bedon F."/>
            <person name="Bowers J.E."/>
            <person name="Brubaker C.L."/>
            <person name="Chee P.W."/>
            <person name="Das S."/>
            <person name="Gingle A.R."/>
            <person name="Haigler C.H."/>
            <person name="Harker D."/>
            <person name="Hoffmann L.V."/>
            <person name="Hovav R."/>
            <person name="Jones D.C."/>
            <person name="Lemke C."/>
            <person name="Mansoor S."/>
            <person name="ur Rahman M."/>
            <person name="Rainville L.N."/>
            <person name="Rambani A."/>
            <person name="Reddy U.K."/>
            <person name="Rong J.K."/>
            <person name="Saranga Y."/>
            <person name="Scheffler B.E."/>
            <person name="Scheffler J.A."/>
            <person name="Stelly D.M."/>
            <person name="Triplett B.A."/>
            <person name="Van Deynze A."/>
            <person name="Vaslin M.F."/>
            <person name="Waghmare V.N."/>
            <person name="Walford S.A."/>
            <person name="Wright R.J."/>
            <person name="Zaki E.A."/>
            <person name="Zhang T."/>
            <person name="Dennis E.S."/>
            <person name="Mayer K.F."/>
            <person name="Peterson D.G."/>
            <person name="Rokhsar D.S."/>
            <person name="Wang X."/>
            <person name="Schmutz J."/>
        </authorList>
    </citation>
    <scope>NUCLEOTIDE SEQUENCE [LARGE SCALE GENOMIC DNA]</scope>
</reference>
<evidence type="ECO:0000313" key="3">
    <source>
        <dbReference type="Proteomes" id="UP000032304"/>
    </source>
</evidence>
<dbReference type="Pfam" id="PF14368">
    <property type="entry name" value="LTP_2"/>
    <property type="match status" value="1"/>
</dbReference>
<name>A0A0D2VF24_GOSRA</name>
<gene>
    <name evidence="2" type="ORF">B456_013G138900</name>
</gene>
<dbReference type="OMA" id="GRQVPRH"/>
<evidence type="ECO:0000259" key="1">
    <source>
        <dbReference type="Pfam" id="PF14368"/>
    </source>
</evidence>
<dbReference type="Gramene" id="KJB81319">
    <property type="protein sequence ID" value="KJB81319"/>
    <property type="gene ID" value="B456_013G138900"/>
</dbReference>
<sequence>MDKKSRVEHEGEEKWTESVGTCSYWWNGGGGVRAESAAECKGERNILVNACNGVIRQKSPTPYCCQRLRVTHVNCVCPIITPQLAALIDVNYAIKVDKSLAISNAEVSSLH</sequence>
<dbReference type="PANTHER" id="PTHR33286">
    <property type="entry name" value="BIFUNCTIONAL INHIBITOR/LIPID-TRANSFER PROTEIN/SEED STORAGE 2S ALBUMIN SUPERFAMILY PROTEIN"/>
    <property type="match status" value="1"/>
</dbReference>
<dbReference type="STRING" id="29730.A0A0D2VF24"/>
<dbReference type="EMBL" id="CM001752">
    <property type="protein sequence ID" value="KJB81319.1"/>
    <property type="molecule type" value="Genomic_DNA"/>
</dbReference>
<organism evidence="2 3">
    <name type="scientific">Gossypium raimondii</name>
    <name type="common">Peruvian cotton</name>
    <name type="synonym">Gossypium klotzschianum subsp. raimondii</name>
    <dbReference type="NCBI Taxonomy" id="29730"/>
    <lineage>
        <taxon>Eukaryota</taxon>
        <taxon>Viridiplantae</taxon>
        <taxon>Streptophyta</taxon>
        <taxon>Embryophyta</taxon>
        <taxon>Tracheophyta</taxon>
        <taxon>Spermatophyta</taxon>
        <taxon>Magnoliopsida</taxon>
        <taxon>eudicotyledons</taxon>
        <taxon>Gunneridae</taxon>
        <taxon>Pentapetalae</taxon>
        <taxon>rosids</taxon>
        <taxon>malvids</taxon>
        <taxon>Malvales</taxon>
        <taxon>Malvaceae</taxon>
        <taxon>Malvoideae</taxon>
        <taxon>Gossypium</taxon>
    </lineage>
</organism>
<dbReference type="InterPro" id="IPR036312">
    <property type="entry name" value="Bifun_inhib/LTP/seed_sf"/>
</dbReference>
<dbReference type="InterPro" id="IPR016140">
    <property type="entry name" value="Bifunc_inhib/LTP/seed_store"/>
</dbReference>
<dbReference type="Proteomes" id="UP000032304">
    <property type="component" value="Chromosome 13"/>
</dbReference>
<dbReference type="AlphaFoldDB" id="A0A0D2VF24"/>